<proteinExistence type="predicted"/>
<feature type="transmembrane region" description="Helical" evidence="5">
    <location>
        <begin position="23"/>
        <end position="48"/>
    </location>
</feature>
<dbReference type="PATRIC" id="fig|1544416.3.peg.539"/>
<organism evidence="6 7">
    <name type="scientific">Corynebacterium oculi</name>
    <dbReference type="NCBI Taxonomy" id="1544416"/>
    <lineage>
        <taxon>Bacteria</taxon>
        <taxon>Bacillati</taxon>
        <taxon>Actinomycetota</taxon>
        <taxon>Actinomycetes</taxon>
        <taxon>Mycobacteriales</taxon>
        <taxon>Corynebacteriaceae</taxon>
        <taxon>Corynebacterium</taxon>
    </lineage>
</organism>
<comment type="subcellular location">
    <subcellularLocation>
        <location evidence="1">Membrane</location>
        <topology evidence="1">Multi-pass membrane protein</topology>
    </subcellularLocation>
</comment>
<dbReference type="EMBL" id="LKST01000001">
    <property type="protein sequence ID" value="KQB85396.1"/>
    <property type="molecule type" value="Genomic_DNA"/>
</dbReference>
<comment type="caution">
    <text evidence="6">The sequence shown here is derived from an EMBL/GenBank/DDBJ whole genome shotgun (WGS) entry which is preliminary data.</text>
</comment>
<dbReference type="Proteomes" id="UP000050517">
    <property type="component" value="Unassembled WGS sequence"/>
</dbReference>
<keyword evidence="2 5" id="KW-0812">Transmembrane</keyword>
<dbReference type="CDD" id="cd16914">
    <property type="entry name" value="EcfT"/>
    <property type="match status" value="1"/>
</dbReference>
<dbReference type="GO" id="GO:0005886">
    <property type="term" value="C:plasma membrane"/>
    <property type="evidence" value="ECO:0007669"/>
    <property type="project" value="UniProtKB-ARBA"/>
</dbReference>
<evidence type="ECO:0000256" key="4">
    <source>
        <dbReference type="ARBA" id="ARBA00023136"/>
    </source>
</evidence>
<sequence length="211" mass="22657">MTPLGVYVPGHSPVHRAGVDAKLLAVLGYVLVGVLAVHSLPAAALYVLPCALGYALARIPLPVAWSQLWPPLPVLLFLGAFQWWQRGAEHAAVLVITLGSSLMAAALLTLTTTIADLMEGLEKGLSPLARWGFPAERFSLALSLTLRMIPVQVGTVREVLEARRARGAAWSARAFITPVLIRSLNRAQAIAEALWARGAGDEEHSPRRPDI</sequence>
<dbReference type="InterPro" id="IPR003339">
    <property type="entry name" value="ABC/ECF_trnsptr_transmembrane"/>
</dbReference>
<evidence type="ECO:0000256" key="2">
    <source>
        <dbReference type="ARBA" id="ARBA00022692"/>
    </source>
</evidence>
<dbReference type="PANTHER" id="PTHR33514:SF13">
    <property type="entry name" value="PROTEIN ABCI12, CHLOROPLASTIC"/>
    <property type="match status" value="1"/>
</dbReference>
<evidence type="ECO:0000256" key="5">
    <source>
        <dbReference type="SAM" id="Phobius"/>
    </source>
</evidence>
<dbReference type="STRING" id="1544416.Cocul_00535"/>
<dbReference type="AlphaFoldDB" id="A0A0Q1AFI9"/>
<reference evidence="6 7" key="1">
    <citation type="submission" date="2015-10" db="EMBL/GenBank/DDBJ databases">
        <title>Corynebacteirum lowii and Corynebacterium oculi species nova, derived from human clinical disease and and emended description of Corynebacterium mastiditis.</title>
        <authorList>
            <person name="Bernard K."/>
            <person name="Pacheco A.L."/>
            <person name="Mcdougall C."/>
            <person name="Burtx T."/>
            <person name="Weibe D."/>
            <person name="Tyler S."/>
            <person name="Olson A.B."/>
            <person name="Cnockaert M."/>
            <person name="Eguchi H."/>
            <person name="Kuwahara T."/>
            <person name="Nakayama-Imaohji H."/>
            <person name="Boudewijins M."/>
            <person name="Van Hoecke F."/>
            <person name="Bernier A.-M."/>
            <person name="Vandamme P."/>
        </authorList>
    </citation>
    <scope>NUCLEOTIDE SEQUENCE [LARGE SCALE GENOMIC DNA]</scope>
    <source>
        <strain evidence="6 7">NML 130210</strain>
    </source>
</reference>
<feature type="transmembrane region" description="Helical" evidence="5">
    <location>
        <begin position="91"/>
        <end position="118"/>
    </location>
</feature>
<protein>
    <submittedName>
        <fullName evidence="6">Energy-coupling factor transporter transmembrane protein EcfT</fullName>
    </submittedName>
</protein>
<dbReference type="PANTHER" id="PTHR33514">
    <property type="entry name" value="PROTEIN ABCI12, CHLOROPLASTIC"/>
    <property type="match status" value="1"/>
</dbReference>
<dbReference type="Pfam" id="PF02361">
    <property type="entry name" value="CbiQ"/>
    <property type="match status" value="1"/>
</dbReference>
<dbReference type="OrthoDB" id="509049at2"/>
<keyword evidence="7" id="KW-1185">Reference proteome</keyword>
<dbReference type="RefSeq" id="WP_055121725.1">
    <property type="nucleotide sequence ID" value="NZ_LKST01000001.1"/>
</dbReference>
<name>A0A0Q1AFI9_9CORY</name>
<feature type="transmembrane region" description="Helical" evidence="5">
    <location>
        <begin position="68"/>
        <end position="84"/>
    </location>
</feature>
<keyword evidence="3 5" id="KW-1133">Transmembrane helix</keyword>
<accession>A0A0Q1AFI9</accession>
<evidence type="ECO:0000256" key="1">
    <source>
        <dbReference type="ARBA" id="ARBA00004141"/>
    </source>
</evidence>
<keyword evidence="4 5" id="KW-0472">Membrane</keyword>
<evidence type="ECO:0000313" key="7">
    <source>
        <dbReference type="Proteomes" id="UP000050517"/>
    </source>
</evidence>
<evidence type="ECO:0000313" key="6">
    <source>
        <dbReference type="EMBL" id="KQB85396.1"/>
    </source>
</evidence>
<evidence type="ECO:0000256" key="3">
    <source>
        <dbReference type="ARBA" id="ARBA00022989"/>
    </source>
</evidence>
<gene>
    <name evidence="6" type="primary">ecfT_1</name>
    <name evidence="6" type="ORF">Cocul_00535</name>
</gene>